<dbReference type="Pfam" id="PF18962">
    <property type="entry name" value="Por_Secre_tail"/>
    <property type="match status" value="1"/>
</dbReference>
<organism evidence="3 4">
    <name type="scientific">Flavobacterium beibuense</name>
    <dbReference type="NCBI Taxonomy" id="657326"/>
    <lineage>
        <taxon>Bacteria</taxon>
        <taxon>Pseudomonadati</taxon>
        <taxon>Bacteroidota</taxon>
        <taxon>Flavobacteriia</taxon>
        <taxon>Flavobacteriales</taxon>
        <taxon>Flavobacteriaceae</taxon>
        <taxon>Flavobacterium</taxon>
    </lineage>
</organism>
<dbReference type="EMBL" id="JUIW01000003">
    <property type="protein sequence ID" value="RYJ44240.1"/>
    <property type="molecule type" value="Genomic_DNA"/>
</dbReference>
<reference evidence="3 4" key="1">
    <citation type="submission" date="2014-12" db="EMBL/GenBank/DDBJ databases">
        <title>Genome sequence of Flavobacterium beibuense RSKm HC5.</title>
        <authorList>
            <person name="Kim J.F."/>
            <person name="Song J.Y."/>
            <person name="Kwak M.-J."/>
            <person name="Lee S.-W."/>
        </authorList>
    </citation>
    <scope>NUCLEOTIDE SEQUENCE [LARGE SCALE GENOMIC DNA]</scope>
    <source>
        <strain evidence="3 4">RSKm HC5</strain>
    </source>
</reference>
<dbReference type="Proteomes" id="UP000289775">
    <property type="component" value="Unassembled WGS sequence"/>
</dbReference>
<comment type="caution">
    <text evidence="3">The sequence shown here is derived from an EMBL/GenBank/DDBJ whole genome shotgun (WGS) entry which is preliminary data.</text>
</comment>
<proteinExistence type="predicted"/>
<gene>
    <name evidence="3" type="ORF">NU09_0850</name>
</gene>
<name>A0A444WEF9_9FLAO</name>
<feature type="domain" description="Secretion system C-terminal sorting" evidence="2">
    <location>
        <begin position="203"/>
        <end position="269"/>
    </location>
</feature>
<evidence type="ECO:0000259" key="2">
    <source>
        <dbReference type="Pfam" id="PF18962"/>
    </source>
</evidence>
<keyword evidence="1" id="KW-0732">Signal</keyword>
<evidence type="ECO:0000313" key="4">
    <source>
        <dbReference type="Proteomes" id="UP000289775"/>
    </source>
</evidence>
<accession>A0A444WEF9</accession>
<dbReference type="NCBIfam" id="TIGR04183">
    <property type="entry name" value="Por_Secre_tail"/>
    <property type="match status" value="1"/>
</dbReference>
<dbReference type="InterPro" id="IPR026444">
    <property type="entry name" value="Secre_tail"/>
</dbReference>
<evidence type="ECO:0000313" key="3">
    <source>
        <dbReference type="EMBL" id="RYJ44240.1"/>
    </source>
</evidence>
<keyword evidence="4" id="KW-1185">Reference proteome</keyword>
<sequence>MAANAQNPVIEGDTKLCPNSNGTATITGSEVYDTYQWYFRNWPSQGDYTAIAGATLPSFTYDWYTYSVTELKVKVTKDGQEFESNALLIDSWDWTGLSVIHSPSEHVVFDPDLGGYLLCPGDTIGNSINEPFTVAQWYKDGLPIQGASATSYEITEPGDYLVMAAPYMCPENFSPSLVIHVLENPDCIVAGINDPKGMGGILLYPNPTRDILTMTIPQGITGNYLIYDLTGKELLKGTLNADTTAVDISGLRSGSYLVRLTGENGSAVRMVIRE</sequence>
<evidence type="ECO:0000256" key="1">
    <source>
        <dbReference type="ARBA" id="ARBA00022729"/>
    </source>
</evidence>
<dbReference type="AlphaFoldDB" id="A0A444WEF9"/>
<protein>
    <submittedName>
        <fullName evidence="3">Por secretion system C-terminal sorting domain containing protein</fullName>
    </submittedName>
</protein>